<evidence type="ECO:0000256" key="1">
    <source>
        <dbReference type="SAM" id="MobiDB-lite"/>
    </source>
</evidence>
<sequence length="154" mass="17397">MASVCISNCINDARLPVRPTYINLYKWPESDAEFIRSVSSKLNRTSRVVDSISCRQMYLRSYTFSREDEHVPETKTNKCFAKVGMRQKISRRKKKKTAAEADDGSGDGGAEKTRKSSRLKKAKELSCAALTSVFRRLLSCTAKVDVADNLREVH</sequence>
<name>A0ABP0Y686_9ROSI</name>
<feature type="region of interest" description="Disordered" evidence="1">
    <location>
        <begin position="86"/>
        <end position="117"/>
    </location>
</feature>
<proteinExistence type="predicted"/>
<dbReference type="EMBL" id="OZ021736">
    <property type="protein sequence ID" value="CAK9314468.1"/>
    <property type="molecule type" value="Genomic_DNA"/>
</dbReference>
<reference evidence="2 3" key="1">
    <citation type="submission" date="2024-03" db="EMBL/GenBank/DDBJ databases">
        <authorList>
            <person name="Gkanogiannis A."/>
            <person name="Becerra Lopez-Lavalle L."/>
        </authorList>
    </citation>
    <scope>NUCLEOTIDE SEQUENCE [LARGE SCALE GENOMIC DNA]</scope>
</reference>
<gene>
    <name evidence="2" type="ORF">CITCOLO1_LOCUS6221</name>
</gene>
<evidence type="ECO:0000313" key="2">
    <source>
        <dbReference type="EMBL" id="CAK9314468.1"/>
    </source>
</evidence>
<dbReference type="PANTHER" id="PTHR35304:SF1">
    <property type="entry name" value="OS05G0120300 PROTEIN"/>
    <property type="match status" value="1"/>
</dbReference>
<dbReference type="PANTHER" id="PTHR35304">
    <property type="entry name" value="OS05G0120300 PROTEIN-RELATED"/>
    <property type="match status" value="1"/>
</dbReference>
<evidence type="ECO:0000313" key="3">
    <source>
        <dbReference type="Proteomes" id="UP001642487"/>
    </source>
</evidence>
<organism evidence="2 3">
    <name type="scientific">Citrullus colocynthis</name>
    <name type="common">colocynth</name>
    <dbReference type="NCBI Taxonomy" id="252529"/>
    <lineage>
        <taxon>Eukaryota</taxon>
        <taxon>Viridiplantae</taxon>
        <taxon>Streptophyta</taxon>
        <taxon>Embryophyta</taxon>
        <taxon>Tracheophyta</taxon>
        <taxon>Spermatophyta</taxon>
        <taxon>Magnoliopsida</taxon>
        <taxon>eudicotyledons</taxon>
        <taxon>Gunneridae</taxon>
        <taxon>Pentapetalae</taxon>
        <taxon>rosids</taxon>
        <taxon>fabids</taxon>
        <taxon>Cucurbitales</taxon>
        <taxon>Cucurbitaceae</taxon>
        <taxon>Benincaseae</taxon>
        <taxon>Citrullus</taxon>
    </lineage>
</organism>
<protein>
    <submittedName>
        <fullName evidence="2">Uncharacterized protein</fullName>
    </submittedName>
</protein>
<keyword evidence="3" id="KW-1185">Reference proteome</keyword>
<accession>A0ABP0Y686</accession>
<dbReference type="Proteomes" id="UP001642487">
    <property type="component" value="Chromosome 2"/>
</dbReference>